<evidence type="ECO:0000256" key="1">
    <source>
        <dbReference type="ARBA" id="ARBA00004370"/>
    </source>
</evidence>
<sequence>MVDFVPPEGVPLRWLLTYNETESEGEDGSWLGGTRRVFGRDAPMLYFCMVSAPLILFMLWKLKLCFRRRTGEIPAAWEVPGRSEVADGAPPAPAPTQHPRRPTGLDEVELAKMAEFAWVGSKKANPKFHTTECNICMDDFEDGDRMRELPCGHVFHAECVDEWLRVHPSCPVCRMDVGEALVETTTTAAAAAEGEEGVFSRVSSTVPPVRVALAGDEGEGSVRVQMSAGMSESRRDRARRAAVQAASGTRGAYT</sequence>
<evidence type="ECO:0000313" key="13">
    <source>
        <dbReference type="Proteomes" id="UP001472866"/>
    </source>
</evidence>
<feature type="domain" description="RING-type" evidence="11">
    <location>
        <begin position="133"/>
        <end position="174"/>
    </location>
</feature>
<evidence type="ECO:0000256" key="5">
    <source>
        <dbReference type="ARBA" id="ARBA00022833"/>
    </source>
</evidence>
<name>A0AAX4NYG6_9CHLO</name>
<keyword evidence="5" id="KW-0862">Zinc</keyword>
<dbReference type="SMART" id="SM00184">
    <property type="entry name" value="RING"/>
    <property type="match status" value="1"/>
</dbReference>
<evidence type="ECO:0000313" key="12">
    <source>
        <dbReference type="EMBL" id="WZN58547.1"/>
    </source>
</evidence>
<feature type="region of interest" description="Disordered" evidence="9">
    <location>
        <begin position="226"/>
        <end position="254"/>
    </location>
</feature>
<feature type="transmembrane region" description="Helical" evidence="10">
    <location>
        <begin position="44"/>
        <end position="60"/>
    </location>
</feature>
<keyword evidence="3" id="KW-0479">Metal-binding</keyword>
<evidence type="ECO:0000256" key="3">
    <source>
        <dbReference type="ARBA" id="ARBA00022723"/>
    </source>
</evidence>
<protein>
    <submittedName>
        <fullName evidence="12">RING-H2 finger protein</fullName>
    </submittedName>
</protein>
<keyword evidence="4 8" id="KW-0863">Zinc-finger</keyword>
<dbReference type="GO" id="GO:0008270">
    <property type="term" value="F:zinc ion binding"/>
    <property type="evidence" value="ECO:0007669"/>
    <property type="project" value="UniProtKB-KW"/>
</dbReference>
<keyword evidence="2 10" id="KW-0812">Transmembrane</keyword>
<dbReference type="Proteomes" id="UP001472866">
    <property type="component" value="Chromosome 01"/>
</dbReference>
<dbReference type="InterPro" id="IPR001841">
    <property type="entry name" value="Znf_RING"/>
</dbReference>
<evidence type="ECO:0000256" key="7">
    <source>
        <dbReference type="ARBA" id="ARBA00023136"/>
    </source>
</evidence>
<reference evidence="12 13" key="1">
    <citation type="submission" date="2024-03" db="EMBL/GenBank/DDBJ databases">
        <title>Complete genome sequence of the green alga Chloropicon roscoffensis RCC1871.</title>
        <authorList>
            <person name="Lemieux C."/>
            <person name="Pombert J.-F."/>
            <person name="Otis C."/>
            <person name="Turmel M."/>
        </authorList>
    </citation>
    <scope>NUCLEOTIDE SEQUENCE [LARGE SCALE GENOMIC DNA]</scope>
    <source>
        <strain evidence="12 13">RCC1871</strain>
    </source>
</reference>
<dbReference type="PANTHER" id="PTHR46539:SF9">
    <property type="entry name" value="RING-H2 FINGER PROTEIN ATL56"/>
    <property type="match status" value="1"/>
</dbReference>
<keyword evidence="7 10" id="KW-0472">Membrane</keyword>
<proteinExistence type="predicted"/>
<organism evidence="12 13">
    <name type="scientific">Chloropicon roscoffensis</name>
    <dbReference type="NCBI Taxonomy" id="1461544"/>
    <lineage>
        <taxon>Eukaryota</taxon>
        <taxon>Viridiplantae</taxon>
        <taxon>Chlorophyta</taxon>
        <taxon>Chloropicophyceae</taxon>
        <taxon>Chloropicales</taxon>
        <taxon>Chloropicaceae</taxon>
        <taxon>Chloropicon</taxon>
    </lineage>
</organism>
<dbReference type="FunFam" id="3.30.40.10:FF:000388">
    <property type="entry name" value="Putative RING zinc finger domain superfamily protein"/>
    <property type="match status" value="1"/>
</dbReference>
<gene>
    <name evidence="12" type="ORF">HKI87_01g00710</name>
</gene>
<dbReference type="SUPFAM" id="SSF57850">
    <property type="entry name" value="RING/U-box"/>
    <property type="match status" value="1"/>
</dbReference>
<keyword evidence="13" id="KW-1185">Reference proteome</keyword>
<keyword evidence="6 10" id="KW-1133">Transmembrane helix</keyword>
<evidence type="ECO:0000256" key="10">
    <source>
        <dbReference type="SAM" id="Phobius"/>
    </source>
</evidence>
<dbReference type="InterPro" id="IPR013083">
    <property type="entry name" value="Znf_RING/FYVE/PHD"/>
</dbReference>
<feature type="region of interest" description="Disordered" evidence="9">
    <location>
        <begin position="82"/>
        <end position="102"/>
    </location>
</feature>
<comment type="subcellular location">
    <subcellularLocation>
        <location evidence="1">Membrane</location>
    </subcellularLocation>
</comment>
<evidence type="ECO:0000256" key="8">
    <source>
        <dbReference type="PROSITE-ProRule" id="PRU00175"/>
    </source>
</evidence>
<dbReference type="EMBL" id="CP151501">
    <property type="protein sequence ID" value="WZN58547.1"/>
    <property type="molecule type" value="Genomic_DNA"/>
</dbReference>
<dbReference type="PANTHER" id="PTHR46539">
    <property type="entry name" value="E3 UBIQUITIN-PROTEIN LIGASE ATL42"/>
    <property type="match status" value="1"/>
</dbReference>
<evidence type="ECO:0000259" key="11">
    <source>
        <dbReference type="PROSITE" id="PS50089"/>
    </source>
</evidence>
<dbReference type="Pfam" id="PF13639">
    <property type="entry name" value="zf-RING_2"/>
    <property type="match status" value="1"/>
</dbReference>
<evidence type="ECO:0000256" key="6">
    <source>
        <dbReference type="ARBA" id="ARBA00022989"/>
    </source>
</evidence>
<evidence type="ECO:0000256" key="9">
    <source>
        <dbReference type="SAM" id="MobiDB-lite"/>
    </source>
</evidence>
<evidence type="ECO:0000256" key="4">
    <source>
        <dbReference type="ARBA" id="ARBA00022771"/>
    </source>
</evidence>
<dbReference type="GO" id="GO:0016020">
    <property type="term" value="C:membrane"/>
    <property type="evidence" value="ECO:0007669"/>
    <property type="project" value="UniProtKB-SubCell"/>
</dbReference>
<dbReference type="PROSITE" id="PS50089">
    <property type="entry name" value="ZF_RING_2"/>
    <property type="match status" value="1"/>
</dbReference>
<dbReference type="AlphaFoldDB" id="A0AAX4NYG6"/>
<evidence type="ECO:0000256" key="2">
    <source>
        <dbReference type="ARBA" id="ARBA00022692"/>
    </source>
</evidence>
<accession>A0AAX4NYG6</accession>
<dbReference type="Gene3D" id="3.30.40.10">
    <property type="entry name" value="Zinc/RING finger domain, C3HC4 (zinc finger)"/>
    <property type="match status" value="1"/>
</dbReference>